<evidence type="ECO:0000256" key="3">
    <source>
        <dbReference type="ARBA" id="ARBA00022553"/>
    </source>
</evidence>
<dbReference type="GO" id="GO:0006355">
    <property type="term" value="P:regulation of DNA-templated transcription"/>
    <property type="evidence" value="ECO:0007669"/>
    <property type="project" value="InterPro"/>
</dbReference>
<dbReference type="AlphaFoldDB" id="A0A377SUY5"/>
<evidence type="ECO:0000259" key="11">
    <source>
        <dbReference type="PROSITE" id="PS51755"/>
    </source>
</evidence>
<dbReference type="GO" id="GO:0005829">
    <property type="term" value="C:cytosol"/>
    <property type="evidence" value="ECO:0007669"/>
    <property type="project" value="TreeGrafter"/>
</dbReference>
<evidence type="ECO:0000313" key="15">
    <source>
        <dbReference type="Proteomes" id="UP000295794"/>
    </source>
</evidence>
<protein>
    <submittedName>
        <fullName evidence="12">Transcriptional regulatory protein BasR</fullName>
    </submittedName>
    <submittedName>
        <fullName evidence="13">Two-component system response regulator QseB</fullName>
    </submittedName>
</protein>
<dbReference type="OrthoDB" id="9802426at2"/>
<evidence type="ECO:0000313" key="12">
    <source>
        <dbReference type="EMBL" id="STR45854.1"/>
    </source>
</evidence>
<sequence length="221" mass="25079">MRLLLVEDDPLLGDGIAEGLTDAGFVVDWLKDGESARLALMTEHSFDGVVLDIGLPRLDGLQLLAWIRRERGHLPVLLLTARDSIEDRIKGLDAGADDYLIKPFALGELCARVRALVRRGKGKHDGELCWQDLVLDPAHQSVQQAGQTLNLTAMEYRLLHLLMANHPHYLSRPQLEEKLYGWQQDIESNTLDVHLSHLRKKLNHVVIRNARNLGWRLEEKE</sequence>
<evidence type="ECO:0000256" key="6">
    <source>
        <dbReference type="ARBA" id="ARBA00023125"/>
    </source>
</evidence>
<reference evidence="13 15" key="2">
    <citation type="submission" date="2019-03" db="EMBL/GenBank/DDBJ databases">
        <title>Genomic Encyclopedia of Type Strains, Phase IV (KMG-IV): sequencing the most valuable type-strain genomes for metagenomic binning, comparative biology and taxonomic classification.</title>
        <authorList>
            <person name="Goeker M."/>
        </authorList>
    </citation>
    <scope>NUCLEOTIDE SEQUENCE [LARGE SCALE GENOMIC DNA]</scope>
    <source>
        <strain evidence="13 15">DSM 3764</strain>
    </source>
</reference>
<accession>A0A377SUY5</accession>
<dbReference type="Gene3D" id="6.10.250.690">
    <property type="match status" value="1"/>
</dbReference>
<keyword evidence="4" id="KW-0902">Two-component regulatory system</keyword>
<evidence type="ECO:0000313" key="14">
    <source>
        <dbReference type="Proteomes" id="UP000255108"/>
    </source>
</evidence>
<keyword evidence="15" id="KW-1185">Reference proteome</keyword>
<proteinExistence type="predicted"/>
<dbReference type="InterPro" id="IPR036388">
    <property type="entry name" value="WH-like_DNA-bd_sf"/>
</dbReference>
<keyword evidence="3 8" id="KW-0597">Phosphoprotein</keyword>
<organism evidence="12 14">
    <name type="scientific">Iodobacter fluviatilis</name>
    <dbReference type="NCBI Taxonomy" id="537"/>
    <lineage>
        <taxon>Bacteria</taxon>
        <taxon>Pseudomonadati</taxon>
        <taxon>Pseudomonadota</taxon>
        <taxon>Betaproteobacteria</taxon>
        <taxon>Neisseriales</taxon>
        <taxon>Chitinibacteraceae</taxon>
        <taxon>Iodobacter</taxon>
    </lineage>
</organism>
<dbReference type="GO" id="GO:0000976">
    <property type="term" value="F:transcription cis-regulatory region binding"/>
    <property type="evidence" value="ECO:0007669"/>
    <property type="project" value="TreeGrafter"/>
</dbReference>
<dbReference type="FunFam" id="3.40.50.2300:FF:000002">
    <property type="entry name" value="DNA-binding response regulator PhoP"/>
    <property type="match status" value="1"/>
</dbReference>
<evidence type="ECO:0000256" key="1">
    <source>
        <dbReference type="ARBA" id="ARBA00004496"/>
    </source>
</evidence>
<feature type="domain" description="Response regulatory" evidence="10">
    <location>
        <begin position="2"/>
        <end position="117"/>
    </location>
</feature>
<keyword evidence="5" id="KW-0805">Transcription regulation</keyword>
<evidence type="ECO:0000256" key="9">
    <source>
        <dbReference type="PROSITE-ProRule" id="PRU01091"/>
    </source>
</evidence>
<evidence type="ECO:0000259" key="10">
    <source>
        <dbReference type="PROSITE" id="PS50110"/>
    </source>
</evidence>
<gene>
    <name evidence="12" type="primary">basR_2</name>
    <name evidence="13" type="ORF">EV682_11391</name>
    <name evidence="12" type="ORF">NCTC11159_04445</name>
</gene>
<dbReference type="InterPro" id="IPR001867">
    <property type="entry name" value="OmpR/PhoB-type_DNA-bd"/>
</dbReference>
<evidence type="ECO:0000256" key="8">
    <source>
        <dbReference type="PROSITE-ProRule" id="PRU00169"/>
    </source>
</evidence>
<keyword evidence="2" id="KW-0963">Cytoplasm</keyword>
<dbReference type="Gene3D" id="1.10.10.10">
    <property type="entry name" value="Winged helix-like DNA-binding domain superfamily/Winged helix DNA-binding domain"/>
    <property type="match status" value="1"/>
</dbReference>
<dbReference type="InterPro" id="IPR001789">
    <property type="entry name" value="Sig_transdc_resp-reg_receiver"/>
</dbReference>
<dbReference type="EMBL" id="UGHR01000006">
    <property type="protein sequence ID" value="STR45854.1"/>
    <property type="molecule type" value="Genomic_DNA"/>
</dbReference>
<feature type="domain" description="OmpR/PhoB-type" evidence="11">
    <location>
        <begin position="125"/>
        <end position="219"/>
    </location>
</feature>
<dbReference type="Gene3D" id="3.40.50.2300">
    <property type="match status" value="1"/>
</dbReference>
<dbReference type="Proteomes" id="UP000255108">
    <property type="component" value="Unassembled WGS sequence"/>
</dbReference>
<dbReference type="Pfam" id="PF00486">
    <property type="entry name" value="Trans_reg_C"/>
    <property type="match status" value="1"/>
</dbReference>
<feature type="DNA-binding region" description="OmpR/PhoB-type" evidence="9">
    <location>
        <begin position="125"/>
        <end position="219"/>
    </location>
</feature>
<keyword evidence="6 9" id="KW-0238">DNA-binding</keyword>
<dbReference type="InterPro" id="IPR039420">
    <property type="entry name" value="WalR-like"/>
</dbReference>
<dbReference type="EMBL" id="SMBT01000013">
    <property type="protein sequence ID" value="TCU83031.1"/>
    <property type="molecule type" value="Genomic_DNA"/>
</dbReference>
<name>A0A377SUY5_9NEIS</name>
<dbReference type="GO" id="GO:0000156">
    <property type="term" value="F:phosphorelay response regulator activity"/>
    <property type="evidence" value="ECO:0007669"/>
    <property type="project" value="TreeGrafter"/>
</dbReference>
<feature type="modified residue" description="4-aspartylphosphate" evidence="8">
    <location>
        <position position="52"/>
    </location>
</feature>
<dbReference type="GO" id="GO:0032993">
    <property type="term" value="C:protein-DNA complex"/>
    <property type="evidence" value="ECO:0007669"/>
    <property type="project" value="TreeGrafter"/>
</dbReference>
<dbReference type="PROSITE" id="PS51755">
    <property type="entry name" value="OMPR_PHOB"/>
    <property type="match status" value="1"/>
</dbReference>
<dbReference type="SUPFAM" id="SSF52172">
    <property type="entry name" value="CheY-like"/>
    <property type="match status" value="1"/>
</dbReference>
<evidence type="ECO:0000256" key="7">
    <source>
        <dbReference type="ARBA" id="ARBA00023163"/>
    </source>
</evidence>
<dbReference type="PROSITE" id="PS50110">
    <property type="entry name" value="RESPONSE_REGULATORY"/>
    <property type="match status" value="1"/>
</dbReference>
<keyword evidence="7" id="KW-0804">Transcription</keyword>
<dbReference type="SMART" id="SM00448">
    <property type="entry name" value="REC"/>
    <property type="match status" value="1"/>
</dbReference>
<dbReference type="Pfam" id="PF00072">
    <property type="entry name" value="Response_reg"/>
    <property type="match status" value="1"/>
</dbReference>
<dbReference type="CDD" id="cd17624">
    <property type="entry name" value="REC_OmpR_PmrA-like"/>
    <property type="match status" value="1"/>
</dbReference>
<dbReference type="CDD" id="cd00383">
    <property type="entry name" value="trans_reg_C"/>
    <property type="match status" value="1"/>
</dbReference>
<evidence type="ECO:0000256" key="4">
    <source>
        <dbReference type="ARBA" id="ARBA00023012"/>
    </source>
</evidence>
<evidence type="ECO:0000256" key="2">
    <source>
        <dbReference type="ARBA" id="ARBA00022490"/>
    </source>
</evidence>
<evidence type="ECO:0000256" key="5">
    <source>
        <dbReference type="ARBA" id="ARBA00023015"/>
    </source>
</evidence>
<comment type="subcellular location">
    <subcellularLocation>
        <location evidence="1">Cytoplasm</location>
    </subcellularLocation>
</comment>
<dbReference type="PANTHER" id="PTHR48111:SF35">
    <property type="entry name" value="TRANSCRIPTIONAL REGULATORY PROTEIN QSEB"/>
    <property type="match status" value="1"/>
</dbReference>
<dbReference type="RefSeq" id="WP_115230097.1">
    <property type="nucleotide sequence ID" value="NZ_CAWOLO010000013.1"/>
</dbReference>
<reference evidence="12 14" key="1">
    <citation type="submission" date="2018-06" db="EMBL/GenBank/DDBJ databases">
        <authorList>
            <consortium name="Pathogen Informatics"/>
            <person name="Doyle S."/>
        </authorList>
    </citation>
    <scope>NUCLEOTIDE SEQUENCE [LARGE SCALE GENOMIC DNA]</scope>
    <source>
        <strain evidence="12 14">NCTC11159</strain>
    </source>
</reference>
<dbReference type="InterPro" id="IPR011006">
    <property type="entry name" value="CheY-like_superfamily"/>
</dbReference>
<evidence type="ECO:0000313" key="13">
    <source>
        <dbReference type="EMBL" id="TCU83031.1"/>
    </source>
</evidence>
<dbReference type="PANTHER" id="PTHR48111">
    <property type="entry name" value="REGULATOR OF RPOS"/>
    <property type="match status" value="1"/>
</dbReference>
<dbReference type="Proteomes" id="UP000295794">
    <property type="component" value="Unassembled WGS sequence"/>
</dbReference>
<dbReference type="SMART" id="SM00862">
    <property type="entry name" value="Trans_reg_C"/>
    <property type="match status" value="1"/>
</dbReference>